<dbReference type="AlphaFoldDB" id="A0A4S2DE61"/>
<sequence>MLRDYSESSKQKILNLVSEVENEKLCDFTDWIGDRWTDFEEFTGQLNIRKYVNNVNAYHKKVIDKNNATKDSIDRIFSNVENVNNTYYNVFANIDSLLQQWNKYIVELQGIVSPSNGRFEATYIESAMKDILSDIEKDEIKCLRDKMVKDVGGELVFNEELIYEYVQKNPAEMTDAEQKLLIDILSDLKDVTATYEILATYGTDNLGVDVINSVAWLVDNTKYDSFTAVSAHYNEIYVNLLNYISEKGEDSNTFAASLIKASNGESTLEILGSKYSEKINEVFGGTSLAVYLAKYTTEHSEQYFVKLKASEEEKLKSAGKINKFNEYIKDRLNKKGYTDYDKKTSYYDKYGNEISKDDSPKFYKKQLTIGELKEQVSASVSLYDGTFNIGENGKVSVVVGRAEAHASVSAGFYVIGADGDRKFSPGVNAEVGASVTALEAAWEQQWFGNDMLGVNSDVKATVGKAEAKASIGAQVFDENGKLDVQLGGGASAELIGGEVKGSVGVNVLGGEVGVSGSVNYGIGAHADVGYRDGIIKCDIGASLGVGVSFGFEVDVGGMVNTVADTASAAWDYISDGWNDFWD</sequence>
<dbReference type="Proteomes" id="UP000306888">
    <property type="component" value="Unassembled WGS sequence"/>
</dbReference>
<organism evidence="1 2">
    <name type="scientific">Clostridium sartagoforme</name>
    <dbReference type="NCBI Taxonomy" id="84031"/>
    <lineage>
        <taxon>Bacteria</taxon>
        <taxon>Bacillati</taxon>
        <taxon>Bacillota</taxon>
        <taxon>Clostridia</taxon>
        <taxon>Eubacteriales</taxon>
        <taxon>Clostridiaceae</taxon>
        <taxon>Clostridium</taxon>
    </lineage>
</organism>
<reference evidence="1 2" key="1">
    <citation type="submission" date="2019-04" db="EMBL/GenBank/DDBJ databases">
        <title>Microbes associate with the intestines of laboratory mice.</title>
        <authorList>
            <person name="Navarre W."/>
            <person name="Wong E."/>
            <person name="Huang K."/>
            <person name="Tropini C."/>
            <person name="Ng K."/>
            <person name="Yu B."/>
        </authorList>
    </citation>
    <scope>NUCLEOTIDE SEQUENCE [LARGE SCALE GENOMIC DNA]</scope>
    <source>
        <strain evidence="1 2">NM50_B9-20</strain>
    </source>
</reference>
<dbReference type="OrthoDB" id="9815752at2"/>
<evidence type="ECO:0000313" key="1">
    <source>
        <dbReference type="EMBL" id="TGY39945.1"/>
    </source>
</evidence>
<gene>
    <name evidence="1" type="ORF">E5347_16225</name>
</gene>
<name>A0A4S2DE61_9CLOT</name>
<evidence type="ECO:0000313" key="2">
    <source>
        <dbReference type="Proteomes" id="UP000306888"/>
    </source>
</evidence>
<comment type="caution">
    <text evidence="1">The sequence shown here is derived from an EMBL/GenBank/DDBJ whole genome shotgun (WGS) entry which is preliminary data.</text>
</comment>
<accession>A0A4S2DE61</accession>
<keyword evidence="2" id="KW-1185">Reference proteome</keyword>
<protein>
    <submittedName>
        <fullName evidence="1">Uncharacterized protein</fullName>
    </submittedName>
</protein>
<dbReference type="RefSeq" id="WP_136008272.1">
    <property type="nucleotide sequence ID" value="NZ_SRYR01000018.1"/>
</dbReference>
<proteinExistence type="predicted"/>
<dbReference type="EMBL" id="SRYR01000018">
    <property type="protein sequence ID" value="TGY39945.1"/>
    <property type="molecule type" value="Genomic_DNA"/>
</dbReference>